<dbReference type="SUPFAM" id="SSF48695">
    <property type="entry name" value="Multiheme cytochromes"/>
    <property type="match status" value="1"/>
</dbReference>
<dbReference type="Pfam" id="PF09626">
    <property type="entry name" value="DHC"/>
    <property type="match status" value="1"/>
</dbReference>
<dbReference type="InterPro" id="IPR018588">
    <property type="entry name" value="Dihaem_cytochrome-c"/>
</dbReference>
<organism evidence="1">
    <name type="scientific">Sheuella amnicola</name>
    <dbReference type="NCBI Taxonomy" id="2707330"/>
    <lineage>
        <taxon>Bacteria</taxon>
        <taxon>Pseudomonadati</taxon>
        <taxon>Pseudomonadota</taxon>
        <taxon>Betaproteobacteria</taxon>
        <taxon>Burkholderiales</taxon>
        <taxon>Alcaligenaceae</taxon>
        <taxon>Sheuella</taxon>
    </lineage>
</organism>
<evidence type="ECO:0000313" key="1">
    <source>
        <dbReference type="EMBL" id="NDY83154.1"/>
    </source>
</evidence>
<dbReference type="RefSeq" id="WP_163653873.1">
    <property type="nucleotide sequence ID" value="NZ_JAAGRN010000004.1"/>
</dbReference>
<proteinExistence type="predicted"/>
<reference evidence="1" key="1">
    <citation type="submission" date="2020-02" db="EMBL/GenBank/DDBJ databases">
        <authorList>
            <person name="Chen W.-M."/>
        </authorList>
    </citation>
    <scope>NUCLEOTIDE SEQUENCE</scope>
    <source>
        <strain evidence="1">NBD-18</strain>
    </source>
</reference>
<dbReference type="EMBL" id="JAAGRN010000004">
    <property type="protein sequence ID" value="NDY83154.1"/>
    <property type="molecule type" value="Genomic_DNA"/>
</dbReference>
<accession>A0A6B2R0M5</accession>
<name>A0A6B2R0M5_9BURK</name>
<dbReference type="InterPro" id="IPR036280">
    <property type="entry name" value="Multihaem_cyt_sf"/>
</dbReference>
<sequence>MSRSMFRQSILHALMCVVSVFFVIPHATQAGEKKLKPATLSKAYQTECAACHLAYPPAMLPGQSWDNIMKGLSKHYGTDASIDDVDAFKEISQWLQDHAGTYKKPALFPPPDDRISKTYWFVKEHRKIASDVWLRDSIKSPSNCAACHTKADQFDYRERNIRIPD</sequence>
<protein>
    <submittedName>
        <fullName evidence="1">Cytochrome C</fullName>
    </submittedName>
</protein>
<dbReference type="AlphaFoldDB" id="A0A6B2R0M5"/>
<gene>
    <name evidence="1" type="ORF">G3I67_07910</name>
</gene>
<comment type="caution">
    <text evidence="1">The sequence shown here is derived from an EMBL/GenBank/DDBJ whole genome shotgun (WGS) entry which is preliminary data.</text>
</comment>